<gene>
    <name evidence="1" type="ORF">GCM10022408_02680</name>
</gene>
<name>A0ABP7RC65_9BACT</name>
<protein>
    <submittedName>
        <fullName evidence="1">Uncharacterized protein</fullName>
    </submittedName>
</protein>
<accession>A0ABP7RC65</accession>
<dbReference type="Proteomes" id="UP001500567">
    <property type="component" value="Unassembled WGS sequence"/>
</dbReference>
<sequence length="74" mass="7813">MDSGLVGAVQAVVRRPARSEQVPRKRVRVGIGAGKSRELNLAIIRAGTKPAPAGCYFTCIDSSRSAKGMVVFTP</sequence>
<comment type="caution">
    <text evidence="1">The sequence shown here is derived from an EMBL/GenBank/DDBJ whole genome shotgun (WGS) entry which is preliminary data.</text>
</comment>
<dbReference type="EMBL" id="BAABDJ010000002">
    <property type="protein sequence ID" value="GAA3995607.1"/>
    <property type="molecule type" value="Genomic_DNA"/>
</dbReference>
<evidence type="ECO:0000313" key="1">
    <source>
        <dbReference type="EMBL" id="GAA3995607.1"/>
    </source>
</evidence>
<proteinExistence type="predicted"/>
<organism evidence="1 2">
    <name type="scientific">Hymenobacter fastidiosus</name>
    <dbReference type="NCBI Taxonomy" id="486264"/>
    <lineage>
        <taxon>Bacteria</taxon>
        <taxon>Pseudomonadati</taxon>
        <taxon>Bacteroidota</taxon>
        <taxon>Cytophagia</taxon>
        <taxon>Cytophagales</taxon>
        <taxon>Hymenobacteraceae</taxon>
        <taxon>Hymenobacter</taxon>
    </lineage>
</organism>
<keyword evidence="2" id="KW-1185">Reference proteome</keyword>
<evidence type="ECO:0000313" key="2">
    <source>
        <dbReference type="Proteomes" id="UP001500567"/>
    </source>
</evidence>
<reference evidence="2" key="1">
    <citation type="journal article" date="2019" name="Int. J. Syst. Evol. Microbiol.">
        <title>The Global Catalogue of Microorganisms (GCM) 10K type strain sequencing project: providing services to taxonomists for standard genome sequencing and annotation.</title>
        <authorList>
            <consortium name="The Broad Institute Genomics Platform"/>
            <consortium name="The Broad Institute Genome Sequencing Center for Infectious Disease"/>
            <person name="Wu L."/>
            <person name="Ma J."/>
        </authorList>
    </citation>
    <scope>NUCLEOTIDE SEQUENCE [LARGE SCALE GENOMIC DNA]</scope>
    <source>
        <strain evidence="2">JCM 17224</strain>
    </source>
</reference>